<accession>K9XXQ9</accession>
<evidence type="ECO:0000313" key="1">
    <source>
        <dbReference type="EMBL" id="AFZ36844.1"/>
    </source>
</evidence>
<sequence>MNEPNDYLQSTNQNQILVKVEQILEQRIKQIATQAYQVEILKIYQDLLQVIWNKILPTLGQVTVMAIMERALVLTKEKYSLIRYLHITPQGISFEELFLRLKQEEELIIQEALKKLVVNVFDMLIMLTGDILIQQLVVELENRKTF</sequence>
<dbReference type="EMBL" id="CP003653">
    <property type="protein sequence ID" value="AFZ36844.1"/>
    <property type="molecule type" value="Genomic_DNA"/>
</dbReference>
<reference evidence="2" key="1">
    <citation type="journal article" date="2013" name="Proc. Natl. Acad. Sci. U.S.A.">
        <title>Improving the coverage of the cyanobacterial phylum using diversity-driven genome sequencing.</title>
        <authorList>
            <person name="Shih P.M."/>
            <person name="Wu D."/>
            <person name="Latifi A."/>
            <person name="Axen S.D."/>
            <person name="Fewer D.P."/>
            <person name="Talla E."/>
            <person name="Calteau A."/>
            <person name="Cai F."/>
            <person name="Tandeau de Marsac N."/>
            <person name="Rippka R."/>
            <person name="Herdman M."/>
            <person name="Sivonen K."/>
            <person name="Coursin T."/>
            <person name="Laurent T."/>
            <person name="Goodwin L."/>
            <person name="Nolan M."/>
            <person name="Davenport K.W."/>
            <person name="Han C.S."/>
            <person name="Rubin E.M."/>
            <person name="Eisen J.A."/>
            <person name="Woyke T."/>
            <person name="Gugger M."/>
            <person name="Kerfeld C.A."/>
        </authorList>
    </citation>
    <scope>NUCLEOTIDE SEQUENCE [LARGE SCALE GENOMIC DNA]</scope>
    <source>
        <strain evidence="2">ATCC 29371 / PCC 7437</strain>
    </source>
</reference>
<dbReference type="AlphaFoldDB" id="K9XXQ9"/>
<dbReference type="Proteomes" id="UP000010473">
    <property type="component" value="Chromosome"/>
</dbReference>
<dbReference type="OrthoDB" id="582408at2"/>
<dbReference type="STRING" id="111780.Sta7437_3338"/>
<protein>
    <submittedName>
        <fullName evidence="1">Uncharacterized protein</fullName>
    </submittedName>
</protein>
<dbReference type="eggNOG" id="ENOG5032VRT">
    <property type="taxonomic scope" value="Bacteria"/>
</dbReference>
<name>K9XXQ9_STAC7</name>
<dbReference type="HOGENOM" id="CLU_138482_0_0_3"/>
<evidence type="ECO:0000313" key="2">
    <source>
        <dbReference type="Proteomes" id="UP000010473"/>
    </source>
</evidence>
<dbReference type="KEGG" id="scs:Sta7437_3338"/>
<keyword evidence="2" id="KW-1185">Reference proteome</keyword>
<gene>
    <name evidence="1" type="ordered locus">Sta7437_3338</name>
</gene>
<proteinExistence type="predicted"/>
<dbReference type="RefSeq" id="WP_015194506.1">
    <property type="nucleotide sequence ID" value="NC_019748.1"/>
</dbReference>
<organism evidence="1 2">
    <name type="scientific">Stanieria cyanosphaera (strain ATCC 29371 / PCC 7437)</name>
    <dbReference type="NCBI Taxonomy" id="111780"/>
    <lineage>
        <taxon>Bacteria</taxon>
        <taxon>Bacillati</taxon>
        <taxon>Cyanobacteriota</taxon>
        <taxon>Cyanophyceae</taxon>
        <taxon>Pleurocapsales</taxon>
        <taxon>Dermocarpellaceae</taxon>
        <taxon>Stanieria</taxon>
    </lineage>
</organism>